<dbReference type="Gene3D" id="3.50.90.10">
    <property type="entry name" value="YerB-like"/>
    <property type="match status" value="1"/>
</dbReference>
<reference evidence="3 4" key="1">
    <citation type="submission" date="2024-02" db="EMBL/GenBank/DDBJ databases">
        <title>Seven novel Bacillus-like species.</title>
        <authorList>
            <person name="Liu G."/>
        </authorList>
    </citation>
    <scope>NUCLEOTIDE SEQUENCE [LARGE SCALE GENOMIC DNA]</scope>
    <source>
        <strain evidence="3 4">FJAT-52991</strain>
    </source>
</reference>
<evidence type="ECO:0000313" key="4">
    <source>
        <dbReference type="Proteomes" id="UP001387364"/>
    </source>
</evidence>
<accession>A0ABZ2N788</accession>
<dbReference type="SUPFAM" id="SSF159774">
    <property type="entry name" value="YerB-like"/>
    <property type="match status" value="1"/>
</dbReference>
<organism evidence="3 4">
    <name type="scientific">Bacillus kandeliae</name>
    <dbReference type="NCBI Taxonomy" id="3129297"/>
    <lineage>
        <taxon>Bacteria</taxon>
        <taxon>Bacillati</taxon>
        <taxon>Bacillota</taxon>
        <taxon>Bacilli</taxon>
        <taxon>Bacillales</taxon>
        <taxon>Bacillaceae</taxon>
        <taxon>Bacillus</taxon>
    </lineage>
</organism>
<sequence length="342" mass="38345">MRTLTIMILLTNAIMLSGCWGEKENSEAQKEGSMVSPDKEGHYVFPLTGEKTKVEPNQRATAVVINNHPKARPHTGLVQADLVYEVMVEGNMTRFLAIYQSKQPEKVGPVRSARDYFIDLANGYDSLFIAHGYSPDAKEMLQSGAIDQINGIQYDGTIFQRDPSRVAPHNSYMMFDEMTETAKDKGYDLQTAPDSLNFMKRAEVKELAGPKAENVQIRYSNQAAFQVEYKYDPKQQSYERWTGGEKELDRESQEPVLADNIFIIEAGHRVVDSEGRLDIDLSSGGSAYLIQHGIVQQVDWSNVNGRIIPFKKGAMVDFIPGNTWIQVIPASKGLNQIVEFAK</sequence>
<dbReference type="InterPro" id="IPR021416">
    <property type="entry name" value="DUF3048_N"/>
</dbReference>
<feature type="domain" description="DUF3048" evidence="1">
    <location>
        <begin position="47"/>
        <end position="187"/>
    </location>
</feature>
<dbReference type="EMBL" id="CP147404">
    <property type="protein sequence ID" value="WXB93582.1"/>
    <property type="molecule type" value="Genomic_DNA"/>
</dbReference>
<evidence type="ECO:0000259" key="2">
    <source>
        <dbReference type="Pfam" id="PF17479"/>
    </source>
</evidence>
<dbReference type="RefSeq" id="WP_338752964.1">
    <property type="nucleotide sequence ID" value="NZ_CP147404.1"/>
</dbReference>
<evidence type="ECO:0000259" key="1">
    <source>
        <dbReference type="Pfam" id="PF11258"/>
    </source>
</evidence>
<gene>
    <name evidence="3" type="ORF">WDJ61_02715</name>
</gene>
<keyword evidence="4" id="KW-1185">Reference proteome</keyword>
<feature type="domain" description="DUF3048" evidence="2">
    <location>
        <begin position="215"/>
        <end position="325"/>
    </location>
</feature>
<dbReference type="Proteomes" id="UP001387364">
    <property type="component" value="Chromosome"/>
</dbReference>
<evidence type="ECO:0000313" key="3">
    <source>
        <dbReference type="EMBL" id="WXB93582.1"/>
    </source>
</evidence>
<dbReference type="InterPro" id="IPR023158">
    <property type="entry name" value="YerB-like_sf"/>
</dbReference>
<dbReference type="Pfam" id="PF11258">
    <property type="entry name" value="DUF3048"/>
    <property type="match status" value="1"/>
</dbReference>
<name>A0ABZ2N788_9BACI</name>
<proteinExistence type="predicted"/>
<dbReference type="PROSITE" id="PS51257">
    <property type="entry name" value="PROKAR_LIPOPROTEIN"/>
    <property type="match status" value="1"/>
</dbReference>
<dbReference type="Pfam" id="PF17479">
    <property type="entry name" value="DUF3048_C"/>
    <property type="match status" value="1"/>
</dbReference>
<dbReference type="InterPro" id="IPR035328">
    <property type="entry name" value="DUF3048_C"/>
</dbReference>
<protein>
    <submittedName>
        <fullName evidence="3">DUF3048 domain-containing protein</fullName>
    </submittedName>
</protein>